<dbReference type="Proteomes" id="UP000886847">
    <property type="component" value="Unassembled WGS sequence"/>
</dbReference>
<evidence type="ECO:0008006" key="4">
    <source>
        <dbReference type="Google" id="ProtNLM"/>
    </source>
</evidence>
<protein>
    <recommendedName>
        <fullName evidence="4">DUF4861 domain-containing protein</fullName>
    </recommendedName>
</protein>
<organism evidence="2 3">
    <name type="scientific">Candidatus Borkfalkia faecavium</name>
    <dbReference type="NCBI Taxonomy" id="2838508"/>
    <lineage>
        <taxon>Bacteria</taxon>
        <taxon>Bacillati</taxon>
        <taxon>Bacillota</taxon>
        <taxon>Clostridia</taxon>
        <taxon>Christensenellales</taxon>
        <taxon>Christensenellaceae</taxon>
        <taxon>Candidatus Borkfalkia</taxon>
    </lineage>
</organism>
<feature type="chain" id="PRO_5038549125" description="DUF4861 domain-containing protein" evidence="1">
    <location>
        <begin position="25"/>
        <end position="315"/>
    </location>
</feature>
<keyword evidence="1" id="KW-0732">Signal</keyword>
<name>A0A9D1W094_9FIRM</name>
<evidence type="ECO:0000256" key="1">
    <source>
        <dbReference type="SAM" id="SignalP"/>
    </source>
</evidence>
<dbReference type="AlphaFoldDB" id="A0A9D1W094"/>
<reference evidence="2" key="1">
    <citation type="journal article" date="2021" name="PeerJ">
        <title>Extensive microbial diversity within the chicken gut microbiome revealed by metagenomics and culture.</title>
        <authorList>
            <person name="Gilroy R."/>
            <person name="Ravi A."/>
            <person name="Getino M."/>
            <person name="Pursley I."/>
            <person name="Horton D.L."/>
            <person name="Alikhan N.F."/>
            <person name="Baker D."/>
            <person name="Gharbi K."/>
            <person name="Hall N."/>
            <person name="Watson M."/>
            <person name="Adriaenssens E.M."/>
            <person name="Foster-Nyarko E."/>
            <person name="Jarju S."/>
            <person name="Secka A."/>
            <person name="Antonio M."/>
            <person name="Oren A."/>
            <person name="Chaudhuri R.R."/>
            <person name="La Ragione R."/>
            <person name="Hildebrand F."/>
            <person name="Pallen M.J."/>
        </authorList>
    </citation>
    <scope>NUCLEOTIDE SEQUENCE</scope>
    <source>
        <strain evidence="2">2189</strain>
    </source>
</reference>
<dbReference type="EMBL" id="DXEW01000012">
    <property type="protein sequence ID" value="HIX50148.1"/>
    <property type="molecule type" value="Genomic_DNA"/>
</dbReference>
<reference evidence="2" key="2">
    <citation type="submission" date="2021-04" db="EMBL/GenBank/DDBJ databases">
        <authorList>
            <person name="Gilroy R."/>
        </authorList>
    </citation>
    <scope>NUCLEOTIDE SEQUENCE</scope>
    <source>
        <strain evidence="2">2189</strain>
    </source>
</reference>
<proteinExistence type="predicted"/>
<feature type="signal peptide" evidence="1">
    <location>
        <begin position="1"/>
        <end position="24"/>
    </location>
</feature>
<evidence type="ECO:0000313" key="3">
    <source>
        <dbReference type="Proteomes" id="UP000886847"/>
    </source>
</evidence>
<evidence type="ECO:0000313" key="2">
    <source>
        <dbReference type="EMBL" id="HIX50148.1"/>
    </source>
</evidence>
<accession>A0A9D1W094</accession>
<comment type="caution">
    <text evidence="2">The sequence shown here is derived from an EMBL/GenBank/DDBJ whole genome shotgun (WGS) entry which is preliminary data.</text>
</comment>
<gene>
    <name evidence="2" type="ORF">H9851_02590</name>
</gene>
<sequence length="315" mass="35045">MKIRKGPAACALSALLLLPLSGCGIMKEREKPVYTVTYTSDDESIAADTVVGMETIDDALLERGYSELFIEWTGDETKRMLYDAGAAFQTGSGVTRGIFTPDDGRWADTYGMLVISHVPTDDEGVIRKIVTLSWLWASDQPVEEDYVLVNYDSGGGFSVYPEYTMFELHGEGVLYEREAFGAVSVPQKTQGTFCVKRGSDAMSTIDVGHGYAAYYFSVDPSCAFRRIYHHAVGAVTQGDQYADFHIQSNWHMGSYSLGLVCALAPDDDSYGIQGITVQYRHNSEIYDWVDAGAWGVCNFDYSPDNRYVEEYEQYL</sequence>